<evidence type="ECO:0000313" key="3">
    <source>
        <dbReference type="Proteomes" id="UP000681343"/>
    </source>
</evidence>
<proteinExistence type="predicted"/>
<dbReference type="KEGG" id="vfa:MM35RIKEN_20850"/>
<dbReference type="Proteomes" id="UP000681343">
    <property type="component" value="Plasmid pMM35_01"/>
</dbReference>
<evidence type="ECO:0000256" key="1">
    <source>
        <dbReference type="SAM" id="MobiDB-lite"/>
    </source>
</evidence>
<dbReference type="AlphaFoldDB" id="A0A810Q5C3"/>
<keyword evidence="2" id="KW-0614">Plasmid</keyword>
<sequence>MSKEQYIEFPEEYTRRELNARYREIPLKDTTSRLLRKYFNAMANLYGIIPLHKAKEIVFSLSPKLVTEDEFLAFAEIARHECEDYYILGGDELYTDVRHTKPLDREIIDVTLIGESIDLFIETKRSQREKPYYVPDKKHLLEYDDPFYCEDTPEKTALRRFMEERLGLSGDKLEDAFDDLLYGVRSVSGSVEGVLSHFDKRNIRFRSDRDMNRFVELYSKFSNTTRMPCNRGYTPDEMMQMTPPEERFKSLSLGPNIRKSLQTGEMDIENFRKQILTMELPSEALRFDLLKQLADIKPSAPQPEKQKKVGRNDPCPCGSGKKYKRCCGK</sequence>
<dbReference type="PANTHER" id="PTHR33747:SF1">
    <property type="entry name" value="ADENYLATE CYCLASE-ASSOCIATED CAP C-TERMINAL DOMAIN-CONTAINING PROTEIN"/>
    <property type="match status" value="1"/>
</dbReference>
<dbReference type="EMBL" id="AP023416">
    <property type="protein sequence ID" value="BCK79893.1"/>
    <property type="molecule type" value="Genomic_DNA"/>
</dbReference>
<dbReference type="PANTHER" id="PTHR33747">
    <property type="entry name" value="UPF0225 PROTEIN SCO1677"/>
    <property type="match status" value="1"/>
</dbReference>
<reference evidence="2" key="1">
    <citation type="submission" date="2020-09" db="EMBL/GenBank/DDBJ databases">
        <title>New species isolated from human feces.</title>
        <authorList>
            <person name="Kitahara M."/>
            <person name="Shigeno Y."/>
            <person name="Shime M."/>
            <person name="Matsumoto Y."/>
            <person name="Nakamura S."/>
            <person name="Motooka D."/>
            <person name="Fukuoka S."/>
            <person name="Nishikawa H."/>
            <person name="Benno Y."/>
        </authorList>
    </citation>
    <scope>NUCLEOTIDE SEQUENCE</scope>
    <source>
        <strain evidence="2">MM35</strain>
        <plasmid evidence="2">pMM35_01</plasmid>
    </source>
</reference>
<evidence type="ECO:0008006" key="4">
    <source>
        <dbReference type="Google" id="ProtNLM"/>
    </source>
</evidence>
<organism evidence="2 3">
    <name type="scientific">Vescimonas fastidiosa</name>
    <dbReference type="NCBI Taxonomy" id="2714353"/>
    <lineage>
        <taxon>Bacteria</taxon>
        <taxon>Bacillati</taxon>
        <taxon>Bacillota</taxon>
        <taxon>Clostridia</taxon>
        <taxon>Eubacteriales</taxon>
        <taxon>Oscillospiraceae</taxon>
        <taxon>Vescimonas</taxon>
    </lineage>
</organism>
<accession>A0A810Q5C3</accession>
<dbReference type="RefSeq" id="WP_329958978.1">
    <property type="nucleotide sequence ID" value="NZ_AP023416.1"/>
</dbReference>
<dbReference type="Pfam" id="PF02810">
    <property type="entry name" value="SEC-C"/>
    <property type="match status" value="1"/>
</dbReference>
<name>A0A810Q5C3_9FIRM</name>
<dbReference type="SUPFAM" id="SSF103642">
    <property type="entry name" value="Sec-C motif"/>
    <property type="match status" value="1"/>
</dbReference>
<geneLocation type="plasmid" evidence="2 3">
    <name>pMM35_01</name>
</geneLocation>
<feature type="region of interest" description="Disordered" evidence="1">
    <location>
        <begin position="298"/>
        <end position="329"/>
    </location>
</feature>
<evidence type="ECO:0000313" key="2">
    <source>
        <dbReference type="EMBL" id="BCK79893.1"/>
    </source>
</evidence>
<keyword evidence="3" id="KW-1185">Reference proteome</keyword>
<dbReference type="Gene3D" id="3.10.450.50">
    <property type="match status" value="1"/>
</dbReference>
<protein>
    <recommendedName>
        <fullName evidence="4">SEC-C motif-containing protein</fullName>
    </recommendedName>
</protein>
<gene>
    <name evidence="2" type="ORF">MM35RIKEN_20850</name>
</gene>
<dbReference type="InterPro" id="IPR004027">
    <property type="entry name" value="SEC_C_motif"/>
</dbReference>